<dbReference type="SUPFAM" id="SSF56300">
    <property type="entry name" value="Metallo-dependent phosphatases"/>
    <property type="match status" value="1"/>
</dbReference>
<organism evidence="1 2">
    <name type="scientific">Thermococcus peptonophilus</name>
    <dbReference type="NCBI Taxonomy" id="53952"/>
    <lineage>
        <taxon>Archaea</taxon>
        <taxon>Methanobacteriati</taxon>
        <taxon>Methanobacteriota</taxon>
        <taxon>Thermococci</taxon>
        <taxon>Thermococcales</taxon>
        <taxon>Thermococcaceae</taxon>
        <taxon>Thermococcus</taxon>
    </lineage>
</organism>
<name>A0A142CWB4_9EURY</name>
<evidence type="ECO:0000313" key="1">
    <source>
        <dbReference type="EMBL" id="AMQ19066.1"/>
    </source>
</evidence>
<dbReference type="EMBL" id="CP014750">
    <property type="protein sequence ID" value="AMQ19066.1"/>
    <property type="molecule type" value="Genomic_DNA"/>
</dbReference>
<dbReference type="GeneID" id="27140429"/>
<dbReference type="AlphaFoldDB" id="A0A142CWB4"/>
<dbReference type="STRING" id="53952.A0127_07735"/>
<gene>
    <name evidence="1" type="ORF">A0127_07735</name>
</gene>
<dbReference type="Gene3D" id="3.60.21.10">
    <property type="match status" value="1"/>
</dbReference>
<reference evidence="2" key="1">
    <citation type="submission" date="2016-03" db="EMBL/GenBank/DDBJ databases">
        <authorList>
            <person name="Oger P.M."/>
        </authorList>
    </citation>
    <scope>NUCLEOTIDE SEQUENCE [LARGE SCALE GENOMIC DNA]</scope>
    <source>
        <strain evidence="2">OG-1</strain>
    </source>
</reference>
<dbReference type="KEGG" id="tpep:A0127_07735"/>
<proteinExistence type="predicted"/>
<sequence>MVYVAVLANINGNLPALAKALEKIEALKEEGYEIEKYYVLGNIIGLFPYPKEVLDALDDLIRNNTVKVIRGELDQVIAESDPHAEGPDYIDRVEYPDYIKKALKYTWEALGHKGREFIRDLPIYLVDKIGKNDIFGVYGSPLNPFGGVVLPDQPTSYYETIMRPVKDYEILFVASPKYPVNAMTRYGRVICPGSIGYPPGKNHKATFALVDVDTLHTKFIEVDYEDEKKLIEEKIKKEGLPEELIRVLYHGKV</sequence>
<evidence type="ECO:0000313" key="2">
    <source>
        <dbReference type="Proteomes" id="UP000073604"/>
    </source>
</evidence>
<dbReference type="RefSeq" id="WP_062390041.1">
    <property type="nucleotide sequence ID" value="NZ_CP014750.1"/>
</dbReference>
<dbReference type="Proteomes" id="UP000073604">
    <property type="component" value="Chromosome"/>
</dbReference>
<dbReference type="InterPro" id="IPR029052">
    <property type="entry name" value="Metallo-depent_PP-like"/>
</dbReference>
<keyword evidence="2" id="KW-1185">Reference proteome</keyword>
<dbReference type="OrthoDB" id="84592at2157"/>
<protein>
    <submittedName>
        <fullName evidence="1">Metallophosphoesterase</fullName>
    </submittedName>
</protein>
<accession>A0A142CWB4</accession>